<keyword evidence="5" id="KW-0862">Zinc</keyword>
<dbReference type="SMART" id="SM00849">
    <property type="entry name" value="Lactamase_B"/>
    <property type="match status" value="1"/>
</dbReference>
<dbReference type="Gene3D" id="3.60.15.10">
    <property type="entry name" value="Ribonuclease Z/Hydroxyacylglutathione hydrolase-like"/>
    <property type="match status" value="1"/>
</dbReference>
<dbReference type="PANTHER" id="PTHR42978">
    <property type="entry name" value="QUORUM-QUENCHING LACTONASE YTNP-RELATED-RELATED"/>
    <property type="match status" value="1"/>
</dbReference>
<dbReference type="EMBL" id="SDPQ02000003">
    <property type="protein sequence ID" value="KAA1395818.1"/>
    <property type="molecule type" value="Genomic_DNA"/>
</dbReference>
<accession>A0A5M4FBQ7</accession>
<dbReference type="SUPFAM" id="SSF56281">
    <property type="entry name" value="Metallo-hydrolase/oxidoreductase"/>
    <property type="match status" value="1"/>
</dbReference>
<protein>
    <submittedName>
        <fullName evidence="7">MBL fold metallo-hydrolase</fullName>
    </submittedName>
</protein>
<evidence type="ECO:0000313" key="8">
    <source>
        <dbReference type="Proteomes" id="UP000380867"/>
    </source>
</evidence>
<dbReference type="GO" id="GO:0016787">
    <property type="term" value="F:hydrolase activity"/>
    <property type="evidence" value="ECO:0007669"/>
    <property type="project" value="UniProtKB-KW"/>
</dbReference>
<dbReference type="CDD" id="cd07742">
    <property type="entry name" value="metallo-hydrolase-like_MBL-fold"/>
    <property type="match status" value="1"/>
</dbReference>
<keyword evidence="3" id="KW-0479">Metal-binding</keyword>
<dbReference type="Proteomes" id="UP000380867">
    <property type="component" value="Unassembled WGS sequence"/>
</dbReference>
<comment type="similarity">
    <text evidence="2">Belongs to the metallo-beta-lactamase superfamily.</text>
</comment>
<evidence type="ECO:0000256" key="5">
    <source>
        <dbReference type="ARBA" id="ARBA00022833"/>
    </source>
</evidence>
<dbReference type="InterPro" id="IPR051013">
    <property type="entry name" value="MBL_superfamily_lactonases"/>
</dbReference>
<evidence type="ECO:0000313" key="7">
    <source>
        <dbReference type="EMBL" id="KAA1395818.1"/>
    </source>
</evidence>
<evidence type="ECO:0000259" key="6">
    <source>
        <dbReference type="SMART" id="SM00849"/>
    </source>
</evidence>
<dbReference type="InterPro" id="IPR036866">
    <property type="entry name" value="RibonucZ/Hydroxyglut_hydro"/>
</dbReference>
<evidence type="ECO:0000256" key="4">
    <source>
        <dbReference type="ARBA" id="ARBA00022801"/>
    </source>
</evidence>
<feature type="domain" description="Metallo-beta-lactamase" evidence="6">
    <location>
        <begin position="20"/>
        <end position="251"/>
    </location>
</feature>
<dbReference type="GO" id="GO:0046872">
    <property type="term" value="F:metal ion binding"/>
    <property type="evidence" value="ECO:0007669"/>
    <property type="project" value="UniProtKB-KW"/>
</dbReference>
<evidence type="ECO:0000256" key="1">
    <source>
        <dbReference type="ARBA" id="ARBA00001947"/>
    </source>
</evidence>
<dbReference type="PANTHER" id="PTHR42978:SF7">
    <property type="entry name" value="METALLO-HYDROLASE RV2300C-RELATED"/>
    <property type="match status" value="1"/>
</dbReference>
<evidence type="ECO:0000256" key="3">
    <source>
        <dbReference type="ARBA" id="ARBA00022723"/>
    </source>
</evidence>
<gene>
    <name evidence="7" type="ORF">ESP70_016920</name>
</gene>
<dbReference type="OrthoDB" id="3196337at2"/>
<comment type="caution">
    <text evidence="7">The sequence shown here is derived from an EMBL/GenBank/DDBJ whole genome shotgun (WGS) entry which is preliminary data.</text>
</comment>
<dbReference type="InterPro" id="IPR001279">
    <property type="entry name" value="Metallo-B-lactamas"/>
</dbReference>
<keyword evidence="8" id="KW-1185">Reference proteome</keyword>
<dbReference type="AlphaFoldDB" id="A0A5M4FBQ7"/>
<keyword evidence="4" id="KW-0378">Hydrolase</keyword>
<organism evidence="7 8">
    <name type="scientific">Aeromicrobium ginsengisoli</name>
    <dbReference type="NCBI Taxonomy" id="363867"/>
    <lineage>
        <taxon>Bacteria</taxon>
        <taxon>Bacillati</taxon>
        <taxon>Actinomycetota</taxon>
        <taxon>Actinomycetes</taxon>
        <taxon>Propionibacteriales</taxon>
        <taxon>Nocardioidaceae</taxon>
        <taxon>Aeromicrobium</taxon>
    </lineage>
</organism>
<proteinExistence type="inferred from homology"/>
<reference evidence="7" key="1">
    <citation type="submission" date="2019-09" db="EMBL/GenBank/DDBJ databases">
        <authorList>
            <person name="Li J."/>
        </authorList>
    </citation>
    <scope>NUCLEOTIDE SEQUENCE [LARGE SCALE GENOMIC DNA]</scope>
    <source>
        <strain evidence="7">JCM 14732</strain>
    </source>
</reference>
<sequence>MRVHHLNCGSMHPPATVEVVCHVLLCETPDGLVLVDSGLGRQDFADPRRMGVARFLMRPDRDDAKTAIGQVEARGFTAADVQHIVLTHMDFDHIGGIADFPEATVHTTADEYDRAVLNPDFASRQRYSQRQWAHEPRIRTHAGPGELWKHDLHGVEVLPGITYLPMPGHTKGHAAVAVETSDRGLLIHAGDAVFDASLYTPSSPSGASLAKIRILRGFERLMAVDRKRLDDNHATLRRLNGEAGVTVFNAHDKRILDDLIGR</sequence>
<name>A0A5M4FBQ7_9ACTN</name>
<evidence type="ECO:0000256" key="2">
    <source>
        <dbReference type="ARBA" id="ARBA00007749"/>
    </source>
</evidence>
<dbReference type="RefSeq" id="WP_149690468.1">
    <property type="nucleotide sequence ID" value="NZ_SDPQ02000003.1"/>
</dbReference>
<dbReference type="Pfam" id="PF00753">
    <property type="entry name" value="Lactamase_B"/>
    <property type="match status" value="1"/>
</dbReference>
<comment type="cofactor">
    <cofactor evidence="1">
        <name>Zn(2+)</name>
        <dbReference type="ChEBI" id="CHEBI:29105"/>
    </cofactor>
</comment>